<name>A0A388TG65_9BACT</name>
<protein>
    <submittedName>
        <fullName evidence="3">Phage tail tape measure protein lambda</fullName>
    </submittedName>
</protein>
<keyword evidence="1" id="KW-0175">Coiled coil</keyword>
<evidence type="ECO:0000256" key="1">
    <source>
        <dbReference type="SAM" id="Coils"/>
    </source>
</evidence>
<feature type="coiled-coil region" evidence="1">
    <location>
        <begin position="484"/>
        <end position="524"/>
    </location>
</feature>
<organism evidence="3 4">
    <name type="scientific">Candidatus Termititenax persephonae</name>
    <dbReference type="NCBI Taxonomy" id="2218525"/>
    <lineage>
        <taxon>Bacteria</taxon>
        <taxon>Bacillati</taxon>
        <taxon>Candidatus Margulisiibacteriota</taxon>
        <taxon>Candidatus Termititenacia</taxon>
        <taxon>Candidatus Termititenacales</taxon>
        <taxon>Candidatus Termititenacaceae</taxon>
        <taxon>Candidatus Termititenax</taxon>
    </lineage>
</organism>
<feature type="region of interest" description="Disordered" evidence="2">
    <location>
        <begin position="266"/>
        <end position="292"/>
    </location>
</feature>
<comment type="caution">
    <text evidence="3">The sequence shown here is derived from an EMBL/GenBank/DDBJ whole genome shotgun (WGS) entry which is preliminary data.</text>
</comment>
<sequence>MAEDAGYIYAGIVFDTTQLEQGVVKAQASVDAVEKKIKKQNENISNLTQKNINGFFKAWEKGFASSGQRLGRLLSSMFNPLTLGIGALTVAIGKATSAISEAIKRQRDYNKALKDGKDIAASATKEVTNYGDKVKTAGDRQKVFVSAVQKAQEAQRNYNLAMKEASRIDDGEKRKEAELNAAKQLNTEVFTNLERLKESRENGEKELEAAQKRLELAQKYGGFLGYINTNAKSALDTMEIQVKSLEKQNAEYDEQIKTWQDLDAEQQSSIKNSETLTRTKEEQKKLDDERKKVESAINDANEKAAMELKHAQEDYNAGHITIEQRDEKILSVVKQQRETMQDIRDTAAEYPDLLKEAADKVVELDGALGKLNQKGKSWFNNLLDWTKENENAITASKDIFVAMVDLQTATMNRALEDQLAVVEETLAAQQEMLDAQYEITMSKLEEERQAALEAAGFVAATTEENLSAAMEAAIASGDEGVIYREKRRQEELKINQKYDKLEKQAELDKEKAEKELQEQAAREKADLEYQMAMNTWEQQLIQAHLDLATGIIKSWAQGGGLIGGILAALTAAAGAIQIQTIQQSKPKQPAFAAGGVIGLPQTYSYANGGIVDSPTPRGVDAVQATLANREMILNDSQQANLFNAINSGAVNGGISLTLNTILDSEIIATRTIELVNNGITQTIDNRMVV</sequence>
<dbReference type="EMBL" id="BGZO01000007">
    <property type="protein sequence ID" value="GBR75775.1"/>
    <property type="molecule type" value="Genomic_DNA"/>
</dbReference>
<proteinExistence type="predicted"/>
<evidence type="ECO:0000313" key="3">
    <source>
        <dbReference type="EMBL" id="GBR75775.1"/>
    </source>
</evidence>
<gene>
    <name evidence="3" type="ORF">NO2_0413</name>
</gene>
<reference evidence="3 4" key="1">
    <citation type="journal article" date="2019" name="ISME J.">
        <title>Genome analyses of uncultured TG2/ZB3 bacteria in 'Margulisbacteria' specifically attached to ectosymbiotic spirochetes of protists in the termite gut.</title>
        <authorList>
            <person name="Utami Y.D."/>
            <person name="Kuwahara H."/>
            <person name="Igai K."/>
            <person name="Murakami T."/>
            <person name="Sugaya K."/>
            <person name="Morikawa T."/>
            <person name="Nagura Y."/>
            <person name="Yuki M."/>
            <person name="Deevong P."/>
            <person name="Inoue T."/>
            <person name="Kihara K."/>
            <person name="Lo N."/>
            <person name="Yamada A."/>
            <person name="Ohkuma M."/>
            <person name="Hongoh Y."/>
        </authorList>
    </citation>
    <scope>NUCLEOTIDE SEQUENCE [LARGE SCALE GENOMIC DNA]</scope>
    <source>
        <strain evidence="3">NkOx7-02</strain>
    </source>
</reference>
<feature type="coiled-coil region" evidence="1">
    <location>
        <begin position="23"/>
        <end position="50"/>
    </location>
</feature>
<evidence type="ECO:0000256" key="2">
    <source>
        <dbReference type="SAM" id="MobiDB-lite"/>
    </source>
</evidence>
<dbReference type="Proteomes" id="UP000275925">
    <property type="component" value="Unassembled WGS sequence"/>
</dbReference>
<accession>A0A388TG65</accession>
<feature type="compositionally biased region" description="Polar residues" evidence="2">
    <location>
        <begin position="266"/>
        <end position="276"/>
    </location>
</feature>
<dbReference type="AlphaFoldDB" id="A0A388TG65"/>
<feature type="compositionally biased region" description="Basic and acidic residues" evidence="2">
    <location>
        <begin position="277"/>
        <end position="292"/>
    </location>
</feature>
<evidence type="ECO:0000313" key="4">
    <source>
        <dbReference type="Proteomes" id="UP000275925"/>
    </source>
</evidence>
<keyword evidence="4" id="KW-1185">Reference proteome</keyword>